<dbReference type="PANTHER" id="PTHR43479:SF11">
    <property type="entry name" value="ACREF_ENVCD OPERON REPRESSOR-RELATED"/>
    <property type="match status" value="1"/>
</dbReference>
<dbReference type="InterPro" id="IPR050624">
    <property type="entry name" value="HTH-type_Tx_Regulator"/>
</dbReference>
<name>A0ABS9KFF6_9BACT</name>
<dbReference type="PRINTS" id="PR00455">
    <property type="entry name" value="HTHTETR"/>
</dbReference>
<dbReference type="Proteomes" id="UP001165366">
    <property type="component" value="Unassembled WGS sequence"/>
</dbReference>
<dbReference type="InterPro" id="IPR009057">
    <property type="entry name" value="Homeodomain-like_sf"/>
</dbReference>
<dbReference type="EMBL" id="JAKLWS010000018">
    <property type="protein sequence ID" value="MCG2589572.1"/>
    <property type="molecule type" value="Genomic_DNA"/>
</dbReference>
<gene>
    <name evidence="4" type="ORF">L6773_13415</name>
</gene>
<feature type="DNA-binding region" description="H-T-H motif" evidence="2">
    <location>
        <begin position="37"/>
        <end position="56"/>
    </location>
</feature>
<dbReference type="InterPro" id="IPR001647">
    <property type="entry name" value="HTH_TetR"/>
</dbReference>
<evidence type="ECO:0000256" key="2">
    <source>
        <dbReference type="PROSITE-ProRule" id="PRU00335"/>
    </source>
</evidence>
<dbReference type="PROSITE" id="PS50977">
    <property type="entry name" value="HTH_TETR_2"/>
    <property type="match status" value="1"/>
</dbReference>
<comment type="caution">
    <text evidence="4">The sequence shown here is derived from an EMBL/GenBank/DDBJ whole genome shotgun (WGS) entry which is preliminary data.</text>
</comment>
<evidence type="ECO:0000313" key="5">
    <source>
        <dbReference type="Proteomes" id="UP001165366"/>
    </source>
</evidence>
<dbReference type="SUPFAM" id="SSF46689">
    <property type="entry name" value="Homeodomain-like"/>
    <property type="match status" value="1"/>
</dbReference>
<accession>A0ABS9KFF6</accession>
<organism evidence="4 5">
    <name type="scientific">Rhodohalobacter sulfatireducens</name>
    <dbReference type="NCBI Taxonomy" id="2911366"/>
    <lineage>
        <taxon>Bacteria</taxon>
        <taxon>Pseudomonadati</taxon>
        <taxon>Balneolota</taxon>
        <taxon>Balneolia</taxon>
        <taxon>Balneolales</taxon>
        <taxon>Balneolaceae</taxon>
        <taxon>Rhodohalobacter</taxon>
    </lineage>
</organism>
<dbReference type="PANTHER" id="PTHR43479">
    <property type="entry name" value="ACREF/ENVCD OPERON REPRESSOR-RELATED"/>
    <property type="match status" value="1"/>
</dbReference>
<reference evidence="4" key="1">
    <citation type="submission" date="2022-01" db="EMBL/GenBank/DDBJ databases">
        <authorList>
            <person name="Wang Y."/>
        </authorList>
    </citation>
    <scope>NUCLEOTIDE SEQUENCE</scope>
    <source>
        <strain evidence="4">WB101</strain>
    </source>
</reference>
<dbReference type="Gene3D" id="1.10.357.10">
    <property type="entry name" value="Tetracycline Repressor, domain 2"/>
    <property type="match status" value="1"/>
</dbReference>
<dbReference type="RefSeq" id="WP_237854932.1">
    <property type="nucleotide sequence ID" value="NZ_JAKLWS010000018.1"/>
</dbReference>
<protein>
    <submittedName>
        <fullName evidence="4">TetR/AcrR family transcriptional regulator</fullName>
    </submittedName>
</protein>
<evidence type="ECO:0000256" key="1">
    <source>
        <dbReference type="ARBA" id="ARBA00023125"/>
    </source>
</evidence>
<evidence type="ECO:0000313" key="4">
    <source>
        <dbReference type="EMBL" id="MCG2589572.1"/>
    </source>
</evidence>
<keyword evidence="1 2" id="KW-0238">DNA-binding</keyword>
<dbReference type="PROSITE" id="PS01081">
    <property type="entry name" value="HTH_TETR_1"/>
    <property type="match status" value="1"/>
</dbReference>
<evidence type="ECO:0000259" key="3">
    <source>
        <dbReference type="PROSITE" id="PS50977"/>
    </source>
</evidence>
<keyword evidence="5" id="KW-1185">Reference proteome</keyword>
<feature type="domain" description="HTH tetR-type" evidence="3">
    <location>
        <begin position="14"/>
        <end position="74"/>
    </location>
</feature>
<reference evidence="4" key="2">
    <citation type="submission" date="2024-05" db="EMBL/GenBank/DDBJ databases">
        <title>Rhodohalobacter halophilus gen. nov., sp. nov., a moderately halophilic member of the family Balneolaceae.</title>
        <authorList>
            <person name="Xia J."/>
        </authorList>
    </citation>
    <scope>NUCLEOTIDE SEQUENCE</scope>
    <source>
        <strain evidence="4">WB101</strain>
    </source>
</reference>
<sequence>MSPRTAEQNEEIRQQTQKQIVDAAFELFANEGYSKTSIAAVAKKAGISKGLIYHYFESKEAILEAIFDQLVEIGEHVTDFPEDFGPAEKIKQTLEQTFEFIEKETGMGRLMVSLALQPGVFDSLKPKLDKVQERQRLMFKEIMWDLGYSKPELEAYQLGALMDGVLMGYITMGEDYPLAELKKKIMEEYVPD</sequence>
<dbReference type="Pfam" id="PF00440">
    <property type="entry name" value="TetR_N"/>
    <property type="match status" value="1"/>
</dbReference>
<proteinExistence type="predicted"/>
<dbReference type="InterPro" id="IPR023772">
    <property type="entry name" value="DNA-bd_HTH_TetR-type_CS"/>
</dbReference>